<name>A0A1I4T1K2_9FLAO</name>
<accession>A0A1I4T1K2</accession>
<dbReference type="Proteomes" id="UP000199149">
    <property type="component" value="Unassembled WGS sequence"/>
</dbReference>
<dbReference type="OrthoDB" id="1236174at2"/>
<keyword evidence="2" id="KW-1185">Reference proteome</keyword>
<dbReference type="RefSeq" id="WP_092905893.1">
    <property type="nucleotide sequence ID" value="NZ_FOUZ01000002.1"/>
</dbReference>
<dbReference type="EMBL" id="FOUZ01000002">
    <property type="protein sequence ID" value="SFM70566.1"/>
    <property type="molecule type" value="Genomic_DNA"/>
</dbReference>
<organism evidence="1 2">
    <name type="scientific">Algoriella xinjiangensis</name>
    <dbReference type="NCBI Taxonomy" id="684065"/>
    <lineage>
        <taxon>Bacteria</taxon>
        <taxon>Pseudomonadati</taxon>
        <taxon>Bacteroidota</taxon>
        <taxon>Flavobacteriia</taxon>
        <taxon>Flavobacteriales</taxon>
        <taxon>Weeksellaceae</taxon>
        <taxon>Algoriella</taxon>
    </lineage>
</organism>
<evidence type="ECO:0000313" key="1">
    <source>
        <dbReference type="EMBL" id="SFM70566.1"/>
    </source>
</evidence>
<dbReference type="STRING" id="684065.SAMN05421738_1023"/>
<reference evidence="2" key="1">
    <citation type="submission" date="2016-10" db="EMBL/GenBank/DDBJ databases">
        <authorList>
            <person name="Varghese N."/>
            <person name="Submissions S."/>
        </authorList>
    </citation>
    <scope>NUCLEOTIDE SEQUENCE [LARGE SCALE GENOMIC DNA]</scope>
    <source>
        <strain evidence="2">XJ109</strain>
    </source>
</reference>
<evidence type="ECO:0000313" key="2">
    <source>
        <dbReference type="Proteomes" id="UP000199149"/>
    </source>
</evidence>
<proteinExistence type="predicted"/>
<protein>
    <submittedName>
        <fullName evidence="1">Uncharacterized protein</fullName>
    </submittedName>
</protein>
<gene>
    <name evidence="1" type="ORF">SAMN05421738_1023</name>
</gene>
<sequence>MNQINQLFFQDVVDFLTENVNIDSEKKSQLDLIAKTYYTYIIYLDKLIDNEIPIDKQLLDDNPLVNLTEHHEKCIKTLINLFGEGSSIFESKSKYSKIYFDALIKEKLWDFDSYVLSKDEFQEIAVDKHIPVFFVVDGIQLLQENYPTEEIKMMLTHIFRAIQMYDDITDIGDDLQNKQFTHIISNTIQLLKADDDYYPDNQTYTHKAFFALEELCNPQFDYMIEQFSLAKEIASKYQLNKIVNWVDIINEQIRDWKLQIEEIRNA</sequence>
<dbReference type="AlphaFoldDB" id="A0A1I4T1K2"/>